<dbReference type="InterPro" id="IPR002491">
    <property type="entry name" value="ABC_transptr_periplasmic_BD"/>
</dbReference>
<dbReference type="GO" id="GO:1901678">
    <property type="term" value="P:iron coordination entity transport"/>
    <property type="evidence" value="ECO:0007669"/>
    <property type="project" value="UniProtKB-ARBA"/>
</dbReference>
<keyword evidence="9" id="KW-1185">Reference proteome</keyword>
<dbReference type="RefSeq" id="WP_163892728.1">
    <property type="nucleotide sequence ID" value="NZ_JAAFYS010000002.1"/>
</dbReference>
<protein>
    <submittedName>
        <fullName evidence="8">ABC transporter substrate-binding protein</fullName>
    </submittedName>
</protein>
<dbReference type="InterPro" id="IPR051313">
    <property type="entry name" value="Bact_iron-sidero_bind"/>
</dbReference>
<keyword evidence="3" id="KW-0813">Transport</keyword>
<gene>
    <name evidence="8" type="ORF">GZA08_09640</name>
</gene>
<sequence length="320" mass="35023">MTRAIPAFGLLIALAAPIAVAAQDTRIITDDTGTEVEIPIDPQRIVALHDSVLTVPLLELGANLAGSHGRGESEGEAYIRSSLSITGIDFDNSDIEWVGNLPADVERIAAVEPDLILTTQWQTADVDQLRAIAPTVVLDYTQRGEWEIYDWLAELTGTTDQLELMKRRYADQIALIREVIDTESIMVSTVQANPGELFAYNPYGNIGKVLVDAGFQRPAIIEAIPEGDSKTFTAEVLPEFDGDFIFATYRSTAGDGPDDVRANFDSVLPGWCEQLHACREDQMYFVSRSLGATRSYYALGAVSYMLLSVIGGQDFTPMPR</sequence>
<comment type="similarity">
    <text evidence="2">Belongs to the bacterial solute-binding protein 8 family.</text>
</comment>
<reference evidence="8 9" key="1">
    <citation type="submission" date="2020-02" db="EMBL/GenBank/DDBJ databases">
        <title>Pseudoroseicyclus tamarix, sp. nov., isolated from offshore sediment of a Tamarix chinensis forest.</title>
        <authorList>
            <person name="Gai Y."/>
        </authorList>
    </citation>
    <scope>NUCLEOTIDE SEQUENCE [LARGE SCALE GENOMIC DNA]</scope>
    <source>
        <strain evidence="8 9">CLL3-39</strain>
    </source>
</reference>
<dbReference type="Proteomes" id="UP000474757">
    <property type="component" value="Unassembled WGS sequence"/>
</dbReference>
<dbReference type="EMBL" id="JAAGAB010000002">
    <property type="protein sequence ID" value="NDV01227.1"/>
    <property type="molecule type" value="Genomic_DNA"/>
</dbReference>
<evidence type="ECO:0000256" key="4">
    <source>
        <dbReference type="ARBA" id="ARBA00022496"/>
    </source>
</evidence>
<evidence type="ECO:0000256" key="5">
    <source>
        <dbReference type="ARBA" id="ARBA00022729"/>
    </source>
</evidence>
<dbReference type="Gene3D" id="3.40.50.1980">
    <property type="entry name" value="Nitrogenase molybdenum iron protein domain"/>
    <property type="match status" value="2"/>
</dbReference>
<evidence type="ECO:0000256" key="2">
    <source>
        <dbReference type="ARBA" id="ARBA00008814"/>
    </source>
</evidence>
<keyword evidence="4" id="KW-0406">Ion transport</keyword>
<dbReference type="GO" id="GO:0030288">
    <property type="term" value="C:outer membrane-bounded periplasmic space"/>
    <property type="evidence" value="ECO:0007669"/>
    <property type="project" value="TreeGrafter"/>
</dbReference>
<dbReference type="Pfam" id="PF01497">
    <property type="entry name" value="Peripla_BP_2"/>
    <property type="match status" value="1"/>
</dbReference>
<evidence type="ECO:0000259" key="7">
    <source>
        <dbReference type="PROSITE" id="PS50983"/>
    </source>
</evidence>
<evidence type="ECO:0000313" key="9">
    <source>
        <dbReference type="Proteomes" id="UP000474757"/>
    </source>
</evidence>
<feature type="signal peptide" evidence="6">
    <location>
        <begin position="1"/>
        <end position="21"/>
    </location>
</feature>
<comment type="caution">
    <text evidence="8">The sequence shown here is derived from an EMBL/GenBank/DDBJ whole genome shotgun (WGS) entry which is preliminary data.</text>
</comment>
<evidence type="ECO:0000256" key="1">
    <source>
        <dbReference type="ARBA" id="ARBA00004196"/>
    </source>
</evidence>
<feature type="domain" description="Fe/B12 periplasmic-binding" evidence="7">
    <location>
        <begin position="44"/>
        <end position="314"/>
    </location>
</feature>
<keyword evidence="4" id="KW-0410">Iron transport</keyword>
<dbReference type="PANTHER" id="PTHR30532">
    <property type="entry name" value="IRON III DICITRATE-BINDING PERIPLASMIC PROTEIN"/>
    <property type="match status" value="1"/>
</dbReference>
<organism evidence="8 9">
    <name type="scientific">Pseudoroseicyclus tamaricis</name>
    <dbReference type="NCBI Taxonomy" id="2705421"/>
    <lineage>
        <taxon>Bacteria</taxon>
        <taxon>Pseudomonadati</taxon>
        <taxon>Pseudomonadota</taxon>
        <taxon>Alphaproteobacteria</taxon>
        <taxon>Rhodobacterales</taxon>
        <taxon>Paracoccaceae</taxon>
        <taxon>Pseudoroseicyclus</taxon>
    </lineage>
</organism>
<dbReference type="AlphaFoldDB" id="A0A6B2JRM9"/>
<dbReference type="PROSITE" id="PS50983">
    <property type="entry name" value="FE_B12_PBP"/>
    <property type="match status" value="1"/>
</dbReference>
<evidence type="ECO:0000313" key="8">
    <source>
        <dbReference type="EMBL" id="NDV01227.1"/>
    </source>
</evidence>
<dbReference type="PANTHER" id="PTHR30532:SF1">
    <property type="entry name" value="IRON(3+)-HYDROXAMATE-BINDING PROTEIN FHUD"/>
    <property type="match status" value="1"/>
</dbReference>
<accession>A0A6B2JRM9</accession>
<name>A0A6B2JRM9_9RHOB</name>
<evidence type="ECO:0000256" key="3">
    <source>
        <dbReference type="ARBA" id="ARBA00022448"/>
    </source>
</evidence>
<dbReference type="SUPFAM" id="SSF53807">
    <property type="entry name" value="Helical backbone' metal receptor"/>
    <property type="match status" value="1"/>
</dbReference>
<feature type="chain" id="PRO_5025424605" evidence="6">
    <location>
        <begin position="22"/>
        <end position="320"/>
    </location>
</feature>
<keyword evidence="5 6" id="KW-0732">Signal</keyword>
<evidence type="ECO:0000256" key="6">
    <source>
        <dbReference type="SAM" id="SignalP"/>
    </source>
</evidence>
<proteinExistence type="inferred from homology"/>
<comment type="subcellular location">
    <subcellularLocation>
        <location evidence="1">Cell envelope</location>
    </subcellularLocation>
</comment>
<keyword evidence="4" id="KW-0408">Iron</keyword>